<gene>
    <name evidence="1" type="ORF">Ciccas_007586</name>
</gene>
<name>A0ABD2Q2M7_9PLAT</name>
<comment type="caution">
    <text evidence="1">The sequence shown here is derived from an EMBL/GenBank/DDBJ whole genome shotgun (WGS) entry which is preliminary data.</text>
</comment>
<keyword evidence="2" id="KW-1185">Reference proteome</keyword>
<evidence type="ECO:0000313" key="2">
    <source>
        <dbReference type="Proteomes" id="UP001626550"/>
    </source>
</evidence>
<reference evidence="1 2" key="1">
    <citation type="submission" date="2024-11" db="EMBL/GenBank/DDBJ databases">
        <title>Adaptive evolution of stress response genes in parasites aligns with host niche diversity.</title>
        <authorList>
            <person name="Hahn C."/>
            <person name="Resl P."/>
        </authorList>
    </citation>
    <scope>NUCLEOTIDE SEQUENCE [LARGE SCALE GENOMIC DNA]</scope>
    <source>
        <strain evidence="1">EGGRZ-B1_66</strain>
        <tissue evidence="1">Body</tissue>
    </source>
</reference>
<evidence type="ECO:0000313" key="1">
    <source>
        <dbReference type="EMBL" id="KAL3313809.1"/>
    </source>
</evidence>
<proteinExistence type="predicted"/>
<protein>
    <submittedName>
        <fullName evidence="1">Uncharacterized protein</fullName>
    </submittedName>
</protein>
<organism evidence="1 2">
    <name type="scientific">Cichlidogyrus casuarinus</name>
    <dbReference type="NCBI Taxonomy" id="1844966"/>
    <lineage>
        <taxon>Eukaryota</taxon>
        <taxon>Metazoa</taxon>
        <taxon>Spiralia</taxon>
        <taxon>Lophotrochozoa</taxon>
        <taxon>Platyhelminthes</taxon>
        <taxon>Monogenea</taxon>
        <taxon>Monopisthocotylea</taxon>
        <taxon>Dactylogyridea</taxon>
        <taxon>Ancyrocephalidae</taxon>
        <taxon>Cichlidogyrus</taxon>
    </lineage>
</organism>
<sequence>MARGLTPCGNDVNANKLAGELKQMSSDTNFLDAVIALYGNGKDHLSKDDFMCMCQGTLGLFGKLNPEEKITQEEFVRLSIQISTCYPNKDQNGSVDYEKMVDICQKAKVTKLLPADIVDDFNAGIHSNCWNVIDLKRSIREKWVQGAE</sequence>
<dbReference type="Proteomes" id="UP001626550">
    <property type="component" value="Unassembled WGS sequence"/>
</dbReference>
<accession>A0ABD2Q2M7</accession>
<dbReference type="EMBL" id="JBJKFK010001186">
    <property type="protein sequence ID" value="KAL3313809.1"/>
    <property type="molecule type" value="Genomic_DNA"/>
</dbReference>
<dbReference type="AlphaFoldDB" id="A0ABD2Q2M7"/>